<reference evidence="1" key="1">
    <citation type="submission" date="2021-06" db="EMBL/GenBank/DDBJ databases">
        <authorList>
            <person name="Kallberg Y."/>
            <person name="Tangrot J."/>
            <person name="Rosling A."/>
        </authorList>
    </citation>
    <scope>NUCLEOTIDE SEQUENCE</scope>
    <source>
        <strain evidence="1">CL356</strain>
    </source>
</reference>
<feature type="non-terminal residue" evidence="1">
    <location>
        <position position="1"/>
    </location>
</feature>
<keyword evidence="2" id="KW-1185">Reference proteome</keyword>
<evidence type="ECO:0000313" key="2">
    <source>
        <dbReference type="Proteomes" id="UP000789525"/>
    </source>
</evidence>
<dbReference type="Proteomes" id="UP000789525">
    <property type="component" value="Unassembled WGS sequence"/>
</dbReference>
<name>A0ACA9Q2A7_9GLOM</name>
<gene>
    <name evidence="1" type="ORF">ACOLOM_LOCUS11759</name>
</gene>
<accession>A0ACA9Q2A7</accession>
<evidence type="ECO:0000313" key="1">
    <source>
        <dbReference type="EMBL" id="CAG8733085.1"/>
    </source>
</evidence>
<organism evidence="1 2">
    <name type="scientific">Acaulospora colombiana</name>
    <dbReference type="NCBI Taxonomy" id="27376"/>
    <lineage>
        <taxon>Eukaryota</taxon>
        <taxon>Fungi</taxon>
        <taxon>Fungi incertae sedis</taxon>
        <taxon>Mucoromycota</taxon>
        <taxon>Glomeromycotina</taxon>
        <taxon>Glomeromycetes</taxon>
        <taxon>Diversisporales</taxon>
        <taxon>Acaulosporaceae</taxon>
        <taxon>Acaulospora</taxon>
    </lineage>
</organism>
<protein>
    <submittedName>
        <fullName evidence="1">7229_t:CDS:1</fullName>
    </submittedName>
</protein>
<comment type="caution">
    <text evidence="1">The sequence shown here is derived from an EMBL/GenBank/DDBJ whole genome shotgun (WGS) entry which is preliminary data.</text>
</comment>
<proteinExistence type="predicted"/>
<sequence>DLCCLPRPRSPPVQRLLTTYHLEYGLPSTHTTNSVSIALFCLSYLLADNDMDLWMKYICVAGLFIYCASIVVGRIYCGMHGFCDITVGIILGIFVWWEQITFQKQIDDFILSDSFFVPTSTILGAISLIYFFPEPIDKCPCIEDW</sequence>
<dbReference type="EMBL" id="CAJVPT010043823">
    <property type="protein sequence ID" value="CAG8733085.1"/>
    <property type="molecule type" value="Genomic_DNA"/>
</dbReference>